<organism evidence="1">
    <name type="scientific">marine sediment metagenome</name>
    <dbReference type="NCBI Taxonomy" id="412755"/>
    <lineage>
        <taxon>unclassified sequences</taxon>
        <taxon>metagenomes</taxon>
        <taxon>ecological metagenomes</taxon>
    </lineage>
</organism>
<name>X0TGI5_9ZZZZ</name>
<feature type="non-terminal residue" evidence="1">
    <location>
        <position position="77"/>
    </location>
</feature>
<sequence length="77" mass="7864">MALTMYAGRIFDAIALGATPATSTSAALRMDSAIAMSIHTQVADPIASANVTYTYELSSNSDGPWIAGSVSIAAHTS</sequence>
<reference evidence="1" key="1">
    <citation type="journal article" date="2014" name="Front. Microbiol.">
        <title>High frequency of phylogenetically diverse reductive dehalogenase-homologous genes in deep subseafloor sedimentary metagenomes.</title>
        <authorList>
            <person name="Kawai M."/>
            <person name="Futagami T."/>
            <person name="Toyoda A."/>
            <person name="Takaki Y."/>
            <person name="Nishi S."/>
            <person name="Hori S."/>
            <person name="Arai W."/>
            <person name="Tsubouchi T."/>
            <person name="Morono Y."/>
            <person name="Uchiyama I."/>
            <person name="Ito T."/>
            <person name="Fujiyama A."/>
            <person name="Inagaki F."/>
            <person name="Takami H."/>
        </authorList>
    </citation>
    <scope>NUCLEOTIDE SEQUENCE</scope>
    <source>
        <strain evidence="1">Expedition CK06-06</strain>
    </source>
</reference>
<proteinExistence type="predicted"/>
<dbReference type="EMBL" id="BARS01015114">
    <property type="protein sequence ID" value="GAF87247.1"/>
    <property type="molecule type" value="Genomic_DNA"/>
</dbReference>
<gene>
    <name evidence="1" type="ORF">S01H1_25082</name>
</gene>
<comment type="caution">
    <text evidence="1">The sequence shown here is derived from an EMBL/GenBank/DDBJ whole genome shotgun (WGS) entry which is preliminary data.</text>
</comment>
<protein>
    <submittedName>
        <fullName evidence="1">Uncharacterized protein</fullName>
    </submittedName>
</protein>
<evidence type="ECO:0000313" key="1">
    <source>
        <dbReference type="EMBL" id="GAF87247.1"/>
    </source>
</evidence>
<dbReference type="AlphaFoldDB" id="X0TGI5"/>
<accession>X0TGI5</accession>